<dbReference type="RefSeq" id="WP_045801933.1">
    <property type="nucleotide sequence ID" value="NZ_CP011071.1"/>
</dbReference>
<dbReference type="GO" id="GO:0005524">
    <property type="term" value="F:ATP binding"/>
    <property type="evidence" value="ECO:0007669"/>
    <property type="project" value="UniProtKB-UniRule"/>
</dbReference>
<feature type="short sequence motif" description="'HIGH' region" evidence="16">
    <location>
        <begin position="13"/>
        <end position="23"/>
    </location>
</feature>
<feature type="domain" description="TRNA-binding" evidence="17">
    <location>
        <begin position="598"/>
        <end position="699"/>
    </location>
</feature>
<dbReference type="NCBIfam" id="TIGR00398">
    <property type="entry name" value="metG"/>
    <property type="match status" value="1"/>
</dbReference>
<dbReference type="NCBIfam" id="NF001100">
    <property type="entry name" value="PRK00133.1"/>
    <property type="match status" value="1"/>
</dbReference>
<evidence type="ECO:0000256" key="11">
    <source>
        <dbReference type="ARBA" id="ARBA00022840"/>
    </source>
</evidence>
<dbReference type="EMBL" id="CP011071">
    <property type="protein sequence ID" value="AKA35267.1"/>
    <property type="molecule type" value="Genomic_DNA"/>
</dbReference>
<evidence type="ECO:0000313" key="19">
    <source>
        <dbReference type="Proteomes" id="UP000032726"/>
    </source>
</evidence>
<evidence type="ECO:0000313" key="18">
    <source>
        <dbReference type="EMBL" id="AKA35267.1"/>
    </source>
</evidence>
<dbReference type="FunFam" id="2.20.28.20:FF:000001">
    <property type="entry name" value="Methionine--tRNA ligase"/>
    <property type="match status" value="1"/>
</dbReference>
<name>A0A0D5YSI9_9FLAO</name>
<dbReference type="InterPro" id="IPR014729">
    <property type="entry name" value="Rossmann-like_a/b/a_fold"/>
</dbReference>
<keyword evidence="14 16" id="KW-0030">Aminoacyl-tRNA synthetase</keyword>
<dbReference type="PATRIC" id="fig|516051.4.peg.1708"/>
<keyword evidence="13 16" id="KW-0648">Protein biosynthesis</keyword>
<reference evidence="18 19" key="1">
    <citation type="submission" date="2015-03" db="EMBL/GenBank/DDBJ databases">
        <title>Complete genome sequence of Muricauda lutaonensis CC-HSB-11T, isolated from a coastal hot spring.</title>
        <authorList>
            <person name="Kim K.M."/>
        </authorList>
    </citation>
    <scope>NUCLEOTIDE SEQUENCE [LARGE SCALE GENOMIC DNA]</scope>
    <source>
        <strain evidence="18 19">CC-HSB-11</strain>
    </source>
</reference>
<dbReference type="GO" id="GO:0006431">
    <property type="term" value="P:methionyl-tRNA aminoacylation"/>
    <property type="evidence" value="ECO:0007669"/>
    <property type="project" value="UniProtKB-UniRule"/>
</dbReference>
<comment type="function">
    <text evidence="1 16">Is required not only for elongation of protein synthesis but also for the initiation of all mRNA translation through initiator tRNA(fMet) aminoacylation.</text>
</comment>
<feature type="binding site" evidence="16">
    <location>
        <position position="158"/>
    </location>
    <ligand>
        <name>Zn(2+)</name>
        <dbReference type="ChEBI" id="CHEBI:29105"/>
    </ligand>
</feature>
<dbReference type="EC" id="6.1.1.10" evidence="16"/>
<feature type="binding site" evidence="16">
    <location>
        <position position="145"/>
    </location>
    <ligand>
        <name>Zn(2+)</name>
        <dbReference type="ChEBI" id="CHEBI:29105"/>
    </ligand>
</feature>
<dbReference type="InterPro" id="IPR002547">
    <property type="entry name" value="tRNA-bd_dom"/>
</dbReference>
<evidence type="ECO:0000256" key="5">
    <source>
        <dbReference type="ARBA" id="ARBA00022490"/>
    </source>
</evidence>
<keyword evidence="19" id="KW-1185">Reference proteome</keyword>
<evidence type="ECO:0000256" key="14">
    <source>
        <dbReference type="ARBA" id="ARBA00023146"/>
    </source>
</evidence>
<dbReference type="SUPFAM" id="SSF52374">
    <property type="entry name" value="Nucleotidylyl transferase"/>
    <property type="match status" value="1"/>
</dbReference>
<keyword evidence="9 16" id="KW-0547">Nucleotide-binding</keyword>
<dbReference type="InterPro" id="IPR033911">
    <property type="entry name" value="MetRS_core"/>
</dbReference>
<dbReference type="Proteomes" id="UP000032726">
    <property type="component" value="Chromosome"/>
</dbReference>
<dbReference type="NCBIfam" id="TIGR00399">
    <property type="entry name" value="metG_C_term"/>
    <property type="match status" value="1"/>
</dbReference>
<dbReference type="KEGG" id="mlt:VC82_1654"/>
<comment type="catalytic activity">
    <reaction evidence="15 16">
        <text>tRNA(Met) + L-methionine + ATP = L-methionyl-tRNA(Met) + AMP + diphosphate</text>
        <dbReference type="Rhea" id="RHEA:13481"/>
        <dbReference type="Rhea" id="RHEA-COMP:9667"/>
        <dbReference type="Rhea" id="RHEA-COMP:9698"/>
        <dbReference type="ChEBI" id="CHEBI:30616"/>
        <dbReference type="ChEBI" id="CHEBI:33019"/>
        <dbReference type="ChEBI" id="CHEBI:57844"/>
        <dbReference type="ChEBI" id="CHEBI:78442"/>
        <dbReference type="ChEBI" id="CHEBI:78530"/>
        <dbReference type="ChEBI" id="CHEBI:456215"/>
        <dbReference type="EC" id="6.1.1.10"/>
    </reaction>
</comment>
<keyword evidence="8 16" id="KW-0479">Metal-binding</keyword>
<dbReference type="GO" id="GO:0046872">
    <property type="term" value="F:metal ion binding"/>
    <property type="evidence" value="ECO:0007669"/>
    <property type="project" value="UniProtKB-KW"/>
</dbReference>
<dbReference type="PROSITE" id="PS00178">
    <property type="entry name" value="AA_TRNA_LIGASE_I"/>
    <property type="match status" value="1"/>
</dbReference>
<dbReference type="SUPFAM" id="SSF50249">
    <property type="entry name" value="Nucleic acid-binding proteins"/>
    <property type="match status" value="1"/>
</dbReference>
<dbReference type="InterPro" id="IPR023458">
    <property type="entry name" value="Met-tRNA_ligase_1"/>
</dbReference>
<keyword evidence="7 16" id="KW-0436">Ligase</keyword>
<dbReference type="PRINTS" id="PR01041">
    <property type="entry name" value="TRNASYNTHMET"/>
</dbReference>
<evidence type="ECO:0000256" key="3">
    <source>
        <dbReference type="ARBA" id="ARBA00008258"/>
    </source>
</evidence>
<dbReference type="InterPro" id="IPR029038">
    <property type="entry name" value="MetRS_Zn"/>
</dbReference>
<dbReference type="PROSITE" id="PS50886">
    <property type="entry name" value="TRBD"/>
    <property type="match status" value="1"/>
</dbReference>
<dbReference type="CDD" id="cd07957">
    <property type="entry name" value="Anticodon_Ia_Met"/>
    <property type="match status" value="1"/>
</dbReference>
<dbReference type="InterPro" id="IPR014758">
    <property type="entry name" value="Met-tRNA_synth"/>
</dbReference>
<dbReference type="Gene3D" id="2.40.50.140">
    <property type="entry name" value="Nucleic acid-binding proteins"/>
    <property type="match status" value="1"/>
</dbReference>
<dbReference type="Pfam" id="PF19303">
    <property type="entry name" value="Anticodon_3"/>
    <property type="match status" value="1"/>
</dbReference>
<dbReference type="InterPro" id="IPR012340">
    <property type="entry name" value="NA-bd_OB-fold"/>
</dbReference>
<dbReference type="InterPro" id="IPR015413">
    <property type="entry name" value="Methionyl/Leucyl_tRNA_Synth"/>
</dbReference>
<dbReference type="InterPro" id="IPR001412">
    <property type="entry name" value="aa-tRNA-synth_I_CS"/>
</dbReference>
<evidence type="ECO:0000256" key="7">
    <source>
        <dbReference type="ARBA" id="ARBA00022598"/>
    </source>
</evidence>
<accession>A0A0D5YSI9</accession>
<gene>
    <name evidence="16" type="primary">metG</name>
    <name evidence="18" type="ORF">VC82_1654</name>
</gene>
<protein>
    <recommendedName>
        <fullName evidence="16">Methionine--tRNA ligase</fullName>
        <ecNumber evidence="16">6.1.1.10</ecNumber>
    </recommendedName>
    <alternativeName>
        <fullName evidence="16">Methionyl-tRNA synthetase</fullName>
        <shortName evidence="16">MetRS</shortName>
    </alternativeName>
</protein>
<dbReference type="Pfam" id="PF01588">
    <property type="entry name" value="tRNA_bind"/>
    <property type="match status" value="1"/>
</dbReference>
<evidence type="ECO:0000256" key="10">
    <source>
        <dbReference type="ARBA" id="ARBA00022833"/>
    </source>
</evidence>
<keyword evidence="10 16" id="KW-0862">Zinc</keyword>
<dbReference type="Pfam" id="PF09334">
    <property type="entry name" value="tRNA-synt_1g"/>
    <property type="match status" value="1"/>
</dbReference>
<evidence type="ECO:0000256" key="9">
    <source>
        <dbReference type="ARBA" id="ARBA00022741"/>
    </source>
</evidence>
<keyword evidence="5 16" id="KW-0963">Cytoplasm</keyword>
<dbReference type="HAMAP" id="MF_00098">
    <property type="entry name" value="Met_tRNA_synth_type1"/>
    <property type="match status" value="1"/>
</dbReference>
<comment type="subunit">
    <text evidence="4 16">Homodimer.</text>
</comment>
<proteinExistence type="inferred from homology"/>
<evidence type="ECO:0000256" key="2">
    <source>
        <dbReference type="ARBA" id="ARBA00004496"/>
    </source>
</evidence>
<dbReference type="FunFam" id="2.40.50.140:FF:000042">
    <property type="entry name" value="Methionine--tRNA ligase"/>
    <property type="match status" value="1"/>
</dbReference>
<dbReference type="AlphaFoldDB" id="A0A0D5YSI9"/>
<evidence type="ECO:0000256" key="15">
    <source>
        <dbReference type="ARBA" id="ARBA00047364"/>
    </source>
</evidence>
<feature type="binding site" evidence="16">
    <location>
        <position position="337"/>
    </location>
    <ligand>
        <name>ATP</name>
        <dbReference type="ChEBI" id="CHEBI:30616"/>
    </ligand>
</feature>
<dbReference type="HOGENOM" id="CLU_009710_1_2_10"/>
<dbReference type="Gene3D" id="1.10.730.10">
    <property type="entry name" value="Isoleucyl-tRNA Synthetase, Domain 1"/>
    <property type="match status" value="1"/>
</dbReference>
<dbReference type="CDD" id="cd02800">
    <property type="entry name" value="tRNA_bind_EcMetRS_like"/>
    <property type="match status" value="1"/>
</dbReference>
<feature type="binding site" evidence="16">
    <location>
        <position position="161"/>
    </location>
    <ligand>
        <name>Zn(2+)</name>
        <dbReference type="ChEBI" id="CHEBI:29105"/>
    </ligand>
</feature>
<evidence type="ECO:0000256" key="1">
    <source>
        <dbReference type="ARBA" id="ARBA00003314"/>
    </source>
</evidence>
<dbReference type="InterPro" id="IPR004495">
    <property type="entry name" value="Met-tRNA-synth_bsu_C"/>
</dbReference>
<keyword evidence="6 16" id="KW-0820">tRNA-binding</keyword>
<dbReference type="PANTHER" id="PTHR45765">
    <property type="entry name" value="METHIONINE--TRNA LIGASE"/>
    <property type="match status" value="1"/>
</dbReference>
<dbReference type="SUPFAM" id="SSF57770">
    <property type="entry name" value="Methionyl-tRNA synthetase (MetRS), Zn-domain"/>
    <property type="match status" value="1"/>
</dbReference>
<dbReference type="Gene3D" id="3.40.50.620">
    <property type="entry name" value="HUPs"/>
    <property type="match status" value="1"/>
</dbReference>
<dbReference type="PANTHER" id="PTHR45765:SF1">
    <property type="entry name" value="METHIONINE--TRNA LIGASE, CYTOPLASMIC"/>
    <property type="match status" value="1"/>
</dbReference>
<dbReference type="InterPro" id="IPR009080">
    <property type="entry name" value="tRNAsynth_Ia_anticodon-bd"/>
</dbReference>
<evidence type="ECO:0000256" key="8">
    <source>
        <dbReference type="ARBA" id="ARBA00022723"/>
    </source>
</evidence>
<comment type="similarity">
    <text evidence="3 16">Belongs to the class-I aminoacyl-tRNA synthetase family. MetG type 1 subfamily.</text>
</comment>
<evidence type="ECO:0000256" key="12">
    <source>
        <dbReference type="ARBA" id="ARBA00022884"/>
    </source>
</evidence>
<feature type="binding site" evidence="16">
    <location>
        <position position="148"/>
    </location>
    <ligand>
        <name>Zn(2+)</name>
        <dbReference type="ChEBI" id="CHEBI:29105"/>
    </ligand>
</feature>
<keyword evidence="11 16" id="KW-0067">ATP-binding</keyword>
<dbReference type="GO" id="GO:0005829">
    <property type="term" value="C:cytosol"/>
    <property type="evidence" value="ECO:0007669"/>
    <property type="project" value="TreeGrafter"/>
</dbReference>
<evidence type="ECO:0000256" key="6">
    <source>
        <dbReference type="ARBA" id="ARBA00022555"/>
    </source>
</evidence>
<evidence type="ECO:0000259" key="17">
    <source>
        <dbReference type="PROSITE" id="PS50886"/>
    </source>
</evidence>
<dbReference type="STRING" id="516051.VC82_1654"/>
<evidence type="ECO:0000256" key="16">
    <source>
        <dbReference type="HAMAP-Rule" id="MF_00098"/>
    </source>
</evidence>
<dbReference type="GO" id="GO:0000049">
    <property type="term" value="F:tRNA binding"/>
    <property type="evidence" value="ECO:0007669"/>
    <property type="project" value="UniProtKB-UniRule"/>
</dbReference>
<dbReference type="GO" id="GO:0004825">
    <property type="term" value="F:methionine-tRNA ligase activity"/>
    <property type="evidence" value="ECO:0007669"/>
    <property type="project" value="UniProtKB-UniRule"/>
</dbReference>
<evidence type="ECO:0000256" key="13">
    <source>
        <dbReference type="ARBA" id="ARBA00022917"/>
    </source>
</evidence>
<sequence length="699" mass="79339">MAQKRYTLTAALPYTNGPIHIGHLAGVYVPADIYARYLRLTDNDVLFICGSDEHGVAIPMKAKKEGVSPKEIIDKYHDIIKKSFEAFGISFDNYSRTSADIHHKTASDFFKKLYEQGDFIEEVTEQLYDEEAQQFLADRFVVGTCPKCGHEEAYGDQCENCGSSLNATDLINPKSTITGAVPTLKKTKHWFLPLDKYEGFLKDWILKGHKNDWKPNVYGQCKSWIDDGLKPRAVTRDLDWGIPVPVPDAEGKVLYVWFDAPIGYISSTKEWAEREGKDWEPYWKDKDTKLLHFIGKDNIVFHCIIFPCMLKAHGDFVLPENVPANEFLNLEGNKLSTSKNWAVWLHEYLQEFPNMQDVLRYTLTANAPETKDNDFTWKDFQARNNNELVAIFGNFINRVVVLTHKYYNGVVPGPNHFTDVDQQTLEALRNFPKKLGDSLDRYRFREASQELMNLARLGNKYLADEEPWKRIKTDEERVKTIMFTALQIATGLAVLSEPFLPFTSSKLKNILNVSSGDSANRNRTRPPDGQVENNWNDVSTKEILLPAGHQINQSELLFRKIEDKEIEAQLAKLEAVKKSNQQMETSISPQKETIAYDDFAKLDMRVGTIVSAEKMPKADKLLVLQVDTGLDTRTIVSGIAESFKPEEIVGKKVTVLVNLAPRKLRGVESQGMILMTENEAGKLVFVNPDESVPNGKIIS</sequence>
<comment type="subcellular location">
    <subcellularLocation>
        <location evidence="2 16">Cytoplasm</location>
    </subcellularLocation>
</comment>
<dbReference type="SUPFAM" id="SSF47323">
    <property type="entry name" value="Anticodon-binding domain of a subclass of class I aminoacyl-tRNA synthetases"/>
    <property type="match status" value="1"/>
</dbReference>
<keyword evidence="12 16" id="KW-0694">RNA-binding</keyword>
<evidence type="ECO:0000256" key="4">
    <source>
        <dbReference type="ARBA" id="ARBA00011738"/>
    </source>
</evidence>
<dbReference type="CDD" id="cd00814">
    <property type="entry name" value="MetRS_core"/>
    <property type="match status" value="1"/>
</dbReference>
<dbReference type="Gene3D" id="2.20.28.20">
    <property type="entry name" value="Methionyl-tRNA synthetase, Zn-domain"/>
    <property type="match status" value="1"/>
</dbReference>
<feature type="short sequence motif" description="'KMSKS' region" evidence="16">
    <location>
        <begin position="334"/>
        <end position="338"/>
    </location>
</feature>
<dbReference type="OrthoDB" id="9810191at2"/>
<comment type="cofactor">
    <cofactor evidence="16">
        <name>Zn(2+)</name>
        <dbReference type="ChEBI" id="CHEBI:29105"/>
    </cofactor>
    <text evidence="16">Binds 1 zinc ion per subunit.</text>
</comment>
<dbReference type="InterPro" id="IPR041872">
    <property type="entry name" value="Anticodon_Met"/>
</dbReference>
<organism evidence="18 19">
    <name type="scientific">Flagellimonas lutaonensis</name>
    <dbReference type="NCBI Taxonomy" id="516051"/>
    <lineage>
        <taxon>Bacteria</taxon>
        <taxon>Pseudomonadati</taxon>
        <taxon>Bacteroidota</taxon>
        <taxon>Flavobacteriia</taxon>
        <taxon>Flavobacteriales</taxon>
        <taxon>Flavobacteriaceae</taxon>
        <taxon>Flagellimonas</taxon>
    </lineage>
</organism>